<feature type="domain" description="ScoMcrA-like DNA sulfur-binding" evidence="1">
    <location>
        <begin position="13"/>
        <end position="150"/>
    </location>
</feature>
<dbReference type="InterPro" id="IPR058813">
    <property type="entry name" value="DNA-SBD_ScoMcrA"/>
</dbReference>
<evidence type="ECO:0000259" key="1">
    <source>
        <dbReference type="Pfam" id="PF26340"/>
    </source>
</evidence>
<protein>
    <submittedName>
        <fullName evidence="2">Restriction endonuclease</fullName>
    </submittedName>
</protein>
<dbReference type="EMBL" id="CP031699">
    <property type="protein sequence ID" value="QEY24861.1"/>
    <property type="molecule type" value="Genomic_DNA"/>
</dbReference>
<evidence type="ECO:0000313" key="2">
    <source>
        <dbReference type="EMBL" id="QEY24861.1"/>
    </source>
</evidence>
<name>A0A5P3MVS1_NEIAN</name>
<keyword evidence="2" id="KW-0255">Endonuclease</keyword>
<accession>A0A5P3MVS1</accession>
<dbReference type="Pfam" id="PF26340">
    <property type="entry name" value="DNA-SBD_ScoMcrA"/>
    <property type="match status" value="1"/>
</dbReference>
<dbReference type="AlphaFoldDB" id="A0A5P3MVS1"/>
<evidence type="ECO:0000313" key="3">
    <source>
        <dbReference type="Proteomes" id="UP000325536"/>
    </source>
</evidence>
<keyword evidence="2" id="KW-0540">Nuclease</keyword>
<reference evidence="2 3" key="1">
    <citation type="submission" date="2018-08" db="EMBL/GenBank/DDBJ databases">
        <title>Neisseria animalis ATCC 49930 complete genome.</title>
        <authorList>
            <person name="Veseli I.A."/>
            <person name="Mascarenhas dos Santos A.C."/>
            <person name="Buttler R."/>
            <person name="Pombert J.-F."/>
        </authorList>
    </citation>
    <scope>NUCLEOTIDE SEQUENCE [LARGE SCALE GENOMIC DNA]</scope>
    <source>
        <strain evidence="2 3">ATCC 49930</strain>
    </source>
</reference>
<proteinExistence type="predicted"/>
<keyword evidence="2" id="KW-0378">Hydrolase</keyword>
<dbReference type="GO" id="GO:0004519">
    <property type="term" value="F:endonuclease activity"/>
    <property type="evidence" value="ECO:0007669"/>
    <property type="project" value="UniProtKB-KW"/>
</dbReference>
<organism evidence="2 3">
    <name type="scientific">Neisseria animalis</name>
    <dbReference type="NCBI Taxonomy" id="492"/>
    <lineage>
        <taxon>Bacteria</taxon>
        <taxon>Pseudomonadati</taxon>
        <taxon>Pseudomonadota</taxon>
        <taxon>Betaproteobacteria</taxon>
        <taxon>Neisseriales</taxon>
        <taxon>Neisseriaceae</taxon>
        <taxon>Neisseria</taxon>
    </lineage>
</organism>
<dbReference type="Proteomes" id="UP000325536">
    <property type="component" value="Chromosome"/>
</dbReference>
<sequence length="185" mass="21321">MNALRQYEIYFDRLNCAKSPTLGEAPHKPVLLLAVMEMAAAGRLQNRQIALTPDLAVFFERMWHSYVRTAHKMNLAMPFYHMKAEPFWRIKVRKGFEGEFENKNKMKGLNALAQAVEYAEIDAELWHLLQNPTDRQKLHDFLVLRYFNKSEPITPNVTKQTALSAVTLSERQAANDSDGRILQTA</sequence>
<gene>
    <name evidence="2" type="ORF">D0T90_10590</name>
</gene>
<dbReference type="KEGG" id="naq:D0T90_10590"/>
<keyword evidence="3" id="KW-1185">Reference proteome</keyword>